<dbReference type="Proteomes" id="UP000239724">
    <property type="component" value="Unassembled WGS sequence"/>
</dbReference>
<dbReference type="AlphaFoldDB" id="A0A2S6N3L1"/>
<evidence type="ECO:0000256" key="2">
    <source>
        <dbReference type="ARBA" id="ARBA00022723"/>
    </source>
</evidence>
<keyword evidence="3" id="KW-0378">Hydrolase</keyword>
<accession>A0A2S6N3L1</accession>
<protein>
    <submittedName>
        <fullName evidence="6">Peptidase M14</fullName>
    </submittedName>
</protein>
<dbReference type="OrthoDB" id="7813621at2"/>
<dbReference type="InterPro" id="IPR055438">
    <property type="entry name" value="AstE_AspA_cat"/>
</dbReference>
<evidence type="ECO:0000259" key="5">
    <source>
        <dbReference type="Pfam" id="PF24827"/>
    </source>
</evidence>
<dbReference type="EMBL" id="NHRY01000231">
    <property type="protein sequence ID" value="PPQ29208.1"/>
    <property type="molecule type" value="Genomic_DNA"/>
</dbReference>
<reference evidence="6 7" key="1">
    <citation type="journal article" date="2018" name="Arch. Microbiol.">
        <title>New insights into the metabolic potential of the phototrophic purple bacterium Rhodopila globiformis DSM 161(T) from its draft genome sequence and evidence for a vanadium-dependent nitrogenase.</title>
        <authorList>
            <person name="Imhoff J.F."/>
            <person name="Rahn T."/>
            <person name="Kunzel S."/>
            <person name="Neulinger S.C."/>
        </authorList>
    </citation>
    <scope>NUCLEOTIDE SEQUENCE [LARGE SCALE GENOMIC DNA]</scope>
    <source>
        <strain evidence="6 7">DSM 161</strain>
    </source>
</reference>
<dbReference type="Gene3D" id="3.40.630.10">
    <property type="entry name" value="Zn peptidases"/>
    <property type="match status" value="1"/>
</dbReference>
<evidence type="ECO:0000313" key="6">
    <source>
        <dbReference type="EMBL" id="PPQ29208.1"/>
    </source>
</evidence>
<gene>
    <name evidence="6" type="ORF">CCS01_22110</name>
</gene>
<dbReference type="SUPFAM" id="SSF53187">
    <property type="entry name" value="Zn-dependent exopeptidases"/>
    <property type="match status" value="1"/>
</dbReference>
<keyword evidence="7" id="KW-1185">Reference proteome</keyword>
<dbReference type="Pfam" id="PF24827">
    <property type="entry name" value="AstE_AspA_cat"/>
    <property type="match status" value="1"/>
</dbReference>
<keyword evidence="2" id="KW-0479">Metal-binding</keyword>
<evidence type="ECO:0000256" key="1">
    <source>
        <dbReference type="ARBA" id="ARBA00001947"/>
    </source>
</evidence>
<keyword evidence="4" id="KW-0862">Zinc</keyword>
<proteinExistence type="predicted"/>
<name>A0A2S6N3L1_RHOGL</name>
<dbReference type="GO" id="GO:0016788">
    <property type="term" value="F:hydrolase activity, acting on ester bonds"/>
    <property type="evidence" value="ECO:0007669"/>
    <property type="project" value="InterPro"/>
</dbReference>
<evidence type="ECO:0000313" key="7">
    <source>
        <dbReference type="Proteomes" id="UP000239724"/>
    </source>
</evidence>
<comment type="caution">
    <text evidence="6">The sequence shown here is derived from an EMBL/GenBank/DDBJ whole genome shotgun (WGS) entry which is preliminary data.</text>
</comment>
<dbReference type="GO" id="GO:0046872">
    <property type="term" value="F:metal ion binding"/>
    <property type="evidence" value="ECO:0007669"/>
    <property type="project" value="UniProtKB-KW"/>
</dbReference>
<evidence type="ECO:0000256" key="4">
    <source>
        <dbReference type="ARBA" id="ARBA00022833"/>
    </source>
</evidence>
<evidence type="ECO:0000256" key="3">
    <source>
        <dbReference type="ARBA" id="ARBA00022801"/>
    </source>
</evidence>
<comment type="cofactor">
    <cofactor evidence="1">
        <name>Zn(2+)</name>
        <dbReference type="ChEBI" id="CHEBI:29105"/>
    </cofactor>
</comment>
<feature type="domain" description="Succinylglutamate desuccinylase/Aspartoacylase catalytic" evidence="5">
    <location>
        <begin position="44"/>
        <end position="148"/>
    </location>
</feature>
<sequence length="324" mass="35002">MNRSPDSLSPMLDFKVRISRPDIAPWIAGNTGIPGFTSRDSGRPGPHVAVLSLVHGNEIAGPIVLDRLLRAGLRPATGKLSFGFVNLDAFGQFDPRRPTASRFLDEDLNRVWDKAILDGPRHSRELDRAREIRPFIDTVDVLMDLHSMLWPSEPLILSGVPEKGKALARGIGTPSLVVADSGHVNGRRLIDYPRFSSAETPCAGCLVEAGQHWEETTVDTMLDSVAGLLRHLGLAGADSPLPPPPPAGVPRMATVTTAVTAMTSGFAFVQTYRGGDVIPRRNTLIAMDGGTEIRTPHDDCLLVMPALRPSRGHTAVRLARFEPG</sequence>
<organism evidence="6 7">
    <name type="scientific">Rhodopila globiformis</name>
    <name type="common">Rhodopseudomonas globiformis</name>
    <dbReference type="NCBI Taxonomy" id="1071"/>
    <lineage>
        <taxon>Bacteria</taxon>
        <taxon>Pseudomonadati</taxon>
        <taxon>Pseudomonadota</taxon>
        <taxon>Alphaproteobacteria</taxon>
        <taxon>Acetobacterales</taxon>
        <taxon>Acetobacteraceae</taxon>
        <taxon>Rhodopila</taxon>
    </lineage>
</organism>